<proteinExistence type="predicted"/>
<dbReference type="STRING" id="1182541.W9XI14"/>
<dbReference type="InterPro" id="IPR053178">
    <property type="entry name" value="Osmoadaptation_assoc"/>
</dbReference>
<evidence type="ECO:0000256" key="3">
    <source>
        <dbReference type="ARBA" id="ARBA00023163"/>
    </source>
</evidence>
<dbReference type="GeneID" id="19163160"/>
<evidence type="ECO:0000256" key="2">
    <source>
        <dbReference type="ARBA" id="ARBA00023125"/>
    </source>
</evidence>
<keyword evidence="4" id="KW-0539">Nucleus</keyword>
<protein>
    <recommendedName>
        <fullName evidence="6">Zn(2)-C6 fungal-type domain-containing protein</fullName>
    </recommendedName>
</protein>
<dbReference type="AlphaFoldDB" id="W9XI14"/>
<dbReference type="PROSITE" id="PS50048">
    <property type="entry name" value="ZN2_CY6_FUNGAL_2"/>
    <property type="match status" value="1"/>
</dbReference>
<dbReference type="eggNOG" id="ENOG502SQ1T">
    <property type="taxonomic scope" value="Eukaryota"/>
</dbReference>
<dbReference type="Gene3D" id="4.10.240.10">
    <property type="entry name" value="Zn(2)-C6 fungal-type DNA-binding domain"/>
    <property type="match status" value="1"/>
</dbReference>
<evidence type="ECO:0000256" key="4">
    <source>
        <dbReference type="ARBA" id="ARBA00023242"/>
    </source>
</evidence>
<sequence length="530" mass="60468">MVGITRARGCETCRKRKIRCGLEQPSCAQCIKSKRVCAGYRRYPIFIQHTVTDGTKAESAVRHETANLSSRTGATAQQQQAETSKPIETPTVNTDSLLPLLSLSFLVGHINPHPALRQQLLEEYLSLYCPKAHLGPMQRRLWLFQLPIMPHMNLALEVSMMALCVAKLSDVYHDPTLRYESLRLYHRGIHQLQKALWDPKLMYHEQTLAACIALATYEMSQCPNESKQGYVSHTSGCEKLIQLRGPDAHTDGLAHQVFVQFRIQGILYALDTQQSTFLSDSVWQKVPWRKNPKTVFDQVYDFVIIAPELHRQGAMLKYMDPGDQLRLATEMIAKCWKMDGDLASFYDRLVKSHTGPLYWPQLACGYILDEDKDDELIFPVAFHFANLSVASTVLVFWACQAMLWQGMIQLYRLMDELRDTLRNSSNNDAYGKNAELMSEPQADTKCFDLPALEHRADFAAPARNIFQSVEYCLMDEMKDHGPKTIAASLRIAMEILRPHAPYRREMLWAEEAMAKIQARSLRLLVYYTGG</sequence>
<evidence type="ECO:0000313" key="7">
    <source>
        <dbReference type="EMBL" id="EXJ80167.1"/>
    </source>
</evidence>
<dbReference type="RefSeq" id="XP_007727361.1">
    <property type="nucleotide sequence ID" value="XM_007729171.1"/>
</dbReference>
<keyword evidence="8" id="KW-1185">Reference proteome</keyword>
<accession>W9XI14</accession>
<evidence type="ECO:0000313" key="8">
    <source>
        <dbReference type="Proteomes" id="UP000019484"/>
    </source>
</evidence>
<dbReference type="OrthoDB" id="4491390at2759"/>
<dbReference type="PANTHER" id="PTHR38111">
    <property type="entry name" value="ZN(2)-C6 FUNGAL-TYPE DOMAIN-CONTAINING PROTEIN-RELATED"/>
    <property type="match status" value="1"/>
</dbReference>
<keyword evidence="1" id="KW-0805">Transcription regulation</keyword>
<comment type="caution">
    <text evidence="7">The sequence shown here is derived from an EMBL/GenBank/DDBJ whole genome shotgun (WGS) entry which is preliminary data.</text>
</comment>
<gene>
    <name evidence="7" type="ORF">A1O1_08309</name>
</gene>
<feature type="region of interest" description="Disordered" evidence="5">
    <location>
        <begin position="57"/>
        <end position="89"/>
    </location>
</feature>
<dbReference type="InterPro" id="IPR001138">
    <property type="entry name" value="Zn2Cys6_DnaBD"/>
</dbReference>
<dbReference type="GO" id="GO:0000981">
    <property type="term" value="F:DNA-binding transcription factor activity, RNA polymerase II-specific"/>
    <property type="evidence" value="ECO:0007669"/>
    <property type="project" value="InterPro"/>
</dbReference>
<evidence type="ECO:0000256" key="1">
    <source>
        <dbReference type="ARBA" id="ARBA00023015"/>
    </source>
</evidence>
<dbReference type="Pfam" id="PF00172">
    <property type="entry name" value="Zn_clus"/>
    <property type="match status" value="1"/>
</dbReference>
<keyword evidence="2" id="KW-0238">DNA-binding</keyword>
<dbReference type="Proteomes" id="UP000019484">
    <property type="component" value="Unassembled WGS sequence"/>
</dbReference>
<dbReference type="SMART" id="SM00066">
    <property type="entry name" value="GAL4"/>
    <property type="match status" value="1"/>
</dbReference>
<feature type="domain" description="Zn(2)-C6 fungal-type" evidence="6">
    <location>
        <begin position="9"/>
        <end position="37"/>
    </location>
</feature>
<dbReference type="GO" id="GO:0008270">
    <property type="term" value="F:zinc ion binding"/>
    <property type="evidence" value="ECO:0007669"/>
    <property type="project" value="InterPro"/>
</dbReference>
<dbReference type="GO" id="GO:0003677">
    <property type="term" value="F:DNA binding"/>
    <property type="evidence" value="ECO:0007669"/>
    <property type="project" value="UniProtKB-KW"/>
</dbReference>
<dbReference type="SUPFAM" id="SSF57701">
    <property type="entry name" value="Zn2/Cys6 DNA-binding domain"/>
    <property type="match status" value="1"/>
</dbReference>
<dbReference type="PANTHER" id="PTHR38111:SF11">
    <property type="entry name" value="TRANSCRIPTION FACTOR DOMAIN-CONTAINING PROTEIN-RELATED"/>
    <property type="match status" value="1"/>
</dbReference>
<dbReference type="InterPro" id="IPR036864">
    <property type="entry name" value="Zn2-C6_fun-type_DNA-bd_sf"/>
</dbReference>
<dbReference type="CDD" id="cd00067">
    <property type="entry name" value="GAL4"/>
    <property type="match status" value="1"/>
</dbReference>
<name>W9XI14_9EURO</name>
<dbReference type="EMBL" id="AMWN01000008">
    <property type="protein sequence ID" value="EXJ80167.1"/>
    <property type="molecule type" value="Genomic_DNA"/>
</dbReference>
<evidence type="ECO:0000259" key="6">
    <source>
        <dbReference type="PROSITE" id="PS50048"/>
    </source>
</evidence>
<feature type="compositionally biased region" description="Low complexity" evidence="5">
    <location>
        <begin position="72"/>
        <end position="83"/>
    </location>
</feature>
<dbReference type="InterPro" id="IPR021858">
    <property type="entry name" value="Fun_TF"/>
</dbReference>
<reference evidence="7 8" key="1">
    <citation type="submission" date="2013-03" db="EMBL/GenBank/DDBJ databases">
        <title>The Genome Sequence of Capronia coronata CBS 617.96.</title>
        <authorList>
            <consortium name="The Broad Institute Genomics Platform"/>
            <person name="Cuomo C."/>
            <person name="de Hoog S."/>
            <person name="Gorbushina A."/>
            <person name="Walker B."/>
            <person name="Young S.K."/>
            <person name="Zeng Q."/>
            <person name="Gargeya S."/>
            <person name="Fitzgerald M."/>
            <person name="Haas B."/>
            <person name="Abouelleil A."/>
            <person name="Allen A.W."/>
            <person name="Alvarado L."/>
            <person name="Arachchi H.M."/>
            <person name="Berlin A.M."/>
            <person name="Chapman S.B."/>
            <person name="Gainer-Dewar J."/>
            <person name="Goldberg J."/>
            <person name="Griggs A."/>
            <person name="Gujja S."/>
            <person name="Hansen M."/>
            <person name="Howarth C."/>
            <person name="Imamovic A."/>
            <person name="Ireland A."/>
            <person name="Larimer J."/>
            <person name="McCowan C."/>
            <person name="Murphy C."/>
            <person name="Pearson M."/>
            <person name="Poon T.W."/>
            <person name="Priest M."/>
            <person name="Roberts A."/>
            <person name="Saif S."/>
            <person name="Shea T."/>
            <person name="Sisk P."/>
            <person name="Sykes S."/>
            <person name="Wortman J."/>
            <person name="Nusbaum C."/>
            <person name="Birren B."/>
        </authorList>
    </citation>
    <scope>NUCLEOTIDE SEQUENCE [LARGE SCALE GENOMIC DNA]</scope>
    <source>
        <strain evidence="7 8">CBS 617.96</strain>
    </source>
</reference>
<organism evidence="7 8">
    <name type="scientific">Capronia coronata CBS 617.96</name>
    <dbReference type="NCBI Taxonomy" id="1182541"/>
    <lineage>
        <taxon>Eukaryota</taxon>
        <taxon>Fungi</taxon>
        <taxon>Dikarya</taxon>
        <taxon>Ascomycota</taxon>
        <taxon>Pezizomycotina</taxon>
        <taxon>Eurotiomycetes</taxon>
        <taxon>Chaetothyriomycetidae</taxon>
        <taxon>Chaetothyriales</taxon>
        <taxon>Herpotrichiellaceae</taxon>
        <taxon>Capronia</taxon>
    </lineage>
</organism>
<dbReference type="HOGENOM" id="CLU_021599_2_1_1"/>
<dbReference type="PROSITE" id="PS00463">
    <property type="entry name" value="ZN2_CY6_FUNGAL_1"/>
    <property type="match status" value="1"/>
</dbReference>
<dbReference type="Pfam" id="PF11951">
    <property type="entry name" value="Fungal_trans_2"/>
    <property type="match status" value="1"/>
</dbReference>
<keyword evidence="3" id="KW-0804">Transcription</keyword>
<evidence type="ECO:0000256" key="5">
    <source>
        <dbReference type="SAM" id="MobiDB-lite"/>
    </source>
</evidence>